<gene>
    <name evidence="1" type="ORF">mPipKuh1_010485</name>
</gene>
<comment type="caution">
    <text evidence="1">The sequence shown here is derived from an EMBL/GenBank/DDBJ whole genome shotgun (WGS) entry which is preliminary data.</text>
</comment>
<dbReference type="Proteomes" id="UP000558488">
    <property type="component" value="Unassembled WGS sequence"/>
</dbReference>
<protein>
    <submittedName>
        <fullName evidence="1">Uncharacterized protein</fullName>
    </submittedName>
</protein>
<evidence type="ECO:0000313" key="2">
    <source>
        <dbReference type="Proteomes" id="UP000558488"/>
    </source>
</evidence>
<name>A0A7J7XVH2_PIPKU</name>
<organism evidence="1 2">
    <name type="scientific">Pipistrellus kuhlii</name>
    <name type="common">Kuhl's pipistrelle</name>
    <dbReference type="NCBI Taxonomy" id="59472"/>
    <lineage>
        <taxon>Eukaryota</taxon>
        <taxon>Metazoa</taxon>
        <taxon>Chordata</taxon>
        <taxon>Craniata</taxon>
        <taxon>Vertebrata</taxon>
        <taxon>Euteleostomi</taxon>
        <taxon>Mammalia</taxon>
        <taxon>Eutheria</taxon>
        <taxon>Laurasiatheria</taxon>
        <taxon>Chiroptera</taxon>
        <taxon>Yangochiroptera</taxon>
        <taxon>Vespertilionidae</taxon>
        <taxon>Pipistrellus</taxon>
    </lineage>
</organism>
<reference evidence="1 2" key="1">
    <citation type="journal article" date="2020" name="Nature">
        <title>Six reference-quality genomes reveal evolution of bat adaptations.</title>
        <authorList>
            <person name="Jebb D."/>
            <person name="Huang Z."/>
            <person name="Pippel M."/>
            <person name="Hughes G.M."/>
            <person name="Lavrichenko K."/>
            <person name="Devanna P."/>
            <person name="Winkler S."/>
            <person name="Jermiin L.S."/>
            <person name="Skirmuntt E.C."/>
            <person name="Katzourakis A."/>
            <person name="Burkitt-Gray L."/>
            <person name="Ray D.A."/>
            <person name="Sullivan K.A.M."/>
            <person name="Roscito J.G."/>
            <person name="Kirilenko B.M."/>
            <person name="Davalos L.M."/>
            <person name="Corthals A.P."/>
            <person name="Power M.L."/>
            <person name="Jones G."/>
            <person name="Ransome R.D."/>
            <person name="Dechmann D.K.N."/>
            <person name="Locatelli A.G."/>
            <person name="Puechmaille S.J."/>
            <person name="Fedrigo O."/>
            <person name="Jarvis E.D."/>
            <person name="Hiller M."/>
            <person name="Vernes S.C."/>
            <person name="Myers E.W."/>
            <person name="Teeling E.C."/>
        </authorList>
    </citation>
    <scope>NUCLEOTIDE SEQUENCE [LARGE SCALE GENOMIC DNA]</scope>
    <source>
        <strain evidence="1">MPipKuh1</strain>
        <tissue evidence="1">Flight muscle</tissue>
    </source>
</reference>
<proteinExistence type="predicted"/>
<accession>A0A7J7XVH2</accession>
<keyword evidence="2" id="KW-1185">Reference proteome</keyword>
<dbReference type="AlphaFoldDB" id="A0A7J7XVH2"/>
<sequence length="158" mass="17036">MTHELGSPSSLWVDLLLTSQIFLHLPPVPSAPRALLSNLGIAKEKQVPPATIHAAKQSLSHYFHSPPPDGREVDAVLCNVSLGREGNSVSSPTSRLISISLLGHAGLSRQVGRSLQNFSRLTICLLWHSPGSPFPNHGTWVLGRLAKSFGSIFRCMDG</sequence>
<dbReference type="EMBL" id="JACAGB010000007">
    <property type="protein sequence ID" value="KAF6353538.1"/>
    <property type="molecule type" value="Genomic_DNA"/>
</dbReference>
<evidence type="ECO:0000313" key="1">
    <source>
        <dbReference type="EMBL" id="KAF6353538.1"/>
    </source>
</evidence>